<protein>
    <submittedName>
        <fullName evidence="1">Uncharacterized protein</fullName>
    </submittedName>
</protein>
<comment type="caution">
    <text evidence="1">The sequence shown here is derived from an EMBL/GenBank/DDBJ whole genome shotgun (WGS) entry which is preliminary data.</text>
</comment>
<evidence type="ECO:0000313" key="1">
    <source>
        <dbReference type="EMBL" id="TMM67323.1"/>
    </source>
</evidence>
<sequence length="121" mass="13645">MYAGLRKQTAEAIKQRRKREKEAARNVAFGVEKFTIEVAGVFKRDLKKVMKAHGINNQQDIHQRLLINLIGADFETQAAMLRCVTTPIVVGDKVSRLIRAAGMKSLTDDPPELDDEIERPD</sequence>
<organism evidence="1 2">
    <name type="scientific">Pseudomonas protegens</name>
    <dbReference type="NCBI Taxonomy" id="380021"/>
    <lineage>
        <taxon>Bacteria</taxon>
        <taxon>Pseudomonadati</taxon>
        <taxon>Pseudomonadota</taxon>
        <taxon>Gammaproteobacteria</taxon>
        <taxon>Pseudomonadales</taxon>
        <taxon>Pseudomonadaceae</taxon>
        <taxon>Pseudomonas</taxon>
    </lineage>
</organism>
<dbReference type="EMBL" id="VAVY01000001">
    <property type="protein sequence ID" value="TMM67323.1"/>
    <property type="molecule type" value="Genomic_DNA"/>
</dbReference>
<dbReference type="Proteomes" id="UP000310095">
    <property type="component" value="Unassembled WGS sequence"/>
</dbReference>
<reference evidence="1 2" key="1">
    <citation type="submission" date="2019-05" db="EMBL/GenBank/DDBJ databases">
        <title>Identification and Biocontrol Activity Analysis of Biocontrol Strain PF-1 Based on Genome-wide Data.</title>
        <authorList>
            <person name="Qi J."/>
        </authorList>
    </citation>
    <scope>NUCLEOTIDE SEQUENCE [LARGE SCALE GENOMIC DNA]</scope>
    <source>
        <strain evidence="1 2">PF-1</strain>
    </source>
</reference>
<name>A0ABY2VNV6_9PSED</name>
<accession>A0ABY2VNV6</accession>
<gene>
    <name evidence="1" type="ORF">FEF10_07720</name>
</gene>
<keyword evidence="2" id="KW-1185">Reference proteome</keyword>
<dbReference type="RefSeq" id="WP_041774356.1">
    <property type="nucleotide sequence ID" value="NZ_CP022097.2"/>
</dbReference>
<evidence type="ECO:0000313" key="2">
    <source>
        <dbReference type="Proteomes" id="UP000310095"/>
    </source>
</evidence>
<proteinExistence type="predicted"/>